<keyword evidence="2" id="KW-1133">Transmembrane helix</keyword>
<feature type="domain" description="ALG44 barrel-sandwich hybrid" evidence="4">
    <location>
        <begin position="201"/>
        <end position="295"/>
    </location>
</feature>
<gene>
    <name evidence="6" type="ORF">G7Y82_08825</name>
</gene>
<dbReference type="Proteomes" id="UP000653472">
    <property type="component" value="Unassembled WGS sequence"/>
</dbReference>
<dbReference type="RefSeq" id="WP_168147681.1">
    <property type="nucleotide sequence ID" value="NZ_JAAVXB010000004.1"/>
</dbReference>
<keyword evidence="2" id="KW-0812">Transmembrane</keyword>
<dbReference type="InterPro" id="IPR058835">
    <property type="entry name" value="BSH_ALG44"/>
</dbReference>
<reference evidence="6" key="1">
    <citation type="submission" date="2020-03" db="EMBL/GenBank/DDBJ databases">
        <title>Solimonas marina sp. nov., isolated from deep seawater of the Pacific Ocean.</title>
        <authorList>
            <person name="Liu X."/>
            <person name="Lai Q."/>
            <person name="Sun F."/>
            <person name="Gai Y."/>
            <person name="Li G."/>
            <person name="Shao Z."/>
        </authorList>
    </citation>
    <scope>NUCLEOTIDE SEQUENCE</scope>
    <source>
        <strain evidence="6">C16B3</strain>
    </source>
</reference>
<dbReference type="Pfam" id="PF25964">
    <property type="entry name" value="BSH_ALG44"/>
    <property type="match status" value="1"/>
</dbReference>
<evidence type="ECO:0000259" key="4">
    <source>
        <dbReference type="Pfam" id="PF25964"/>
    </source>
</evidence>
<evidence type="ECO:0000313" key="6">
    <source>
        <dbReference type="EMBL" id="NKF22422.1"/>
    </source>
</evidence>
<protein>
    <submittedName>
        <fullName evidence="6">HlyD family efflux transporter periplasmic adaptor subunit</fullName>
    </submittedName>
</protein>
<evidence type="ECO:0000313" key="7">
    <source>
        <dbReference type="Proteomes" id="UP000653472"/>
    </source>
</evidence>
<evidence type="ECO:0000259" key="5">
    <source>
        <dbReference type="Pfam" id="PF25965"/>
    </source>
</evidence>
<dbReference type="SUPFAM" id="SSF141371">
    <property type="entry name" value="PilZ domain-like"/>
    <property type="match status" value="1"/>
</dbReference>
<dbReference type="InterPro" id="IPR050739">
    <property type="entry name" value="MFP"/>
</dbReference>
<keyword evidence="2" id="KW-0472">Membrane</keyword>
<accession>A0A969W8M6</accession>
<feature type="domain" description="ALG44 beta-barrel" evidence="5">
    <location>
        <begin position="298"/>
        <end position="390"/>
    </location>
</feature>
<dbReference type="EMBL" id="JAAVXB010000004">
    <property type="protein sequence ID" value="NKF22422.1"/>
    <property type="molecule type" value="Genomic_DNA"/>
</dbReference>
<name>A0A969W8M6_9GAMM</name>
<comment type="caution">
    <text evidence="6">The sequence shown here is derived from an EMBL/GenBank/DDBJ whole genome shotgun (WGS) entry which is preliminary data.</text>
</comment>
<evidence type="ECO:0000256" key="1">
    <source>
        <dbReference type="ARBA" id="ARBA00004196"/>
    </source>
</evidence>
<evidence type="ECO:0000259" key="3">
    <source>
        <dbReference type="Pfam" id="PF07238"/>
    </source>
</evidence>
<dbReference type="Pfam" id="PF07238">
    <property type="entry name" value="PilZ"/>
    <property type="match status" value="1"/>
</dbReference>
<feature type="domain" description="PilZ" evidence="3">
    <location>
        <begin position="16"/>
        <end position="115"/>
    </location>
</feature>
<comment type="subcellular location">
    <subcellularLocation>
        <location evidence="1">Cell envelope</location>
    </subcellularLocation>
</comment>
<dbReference type="InterPro" id="IPR058834">
    <property type="entry name" value="Beta-barrel_ALG44"/>
</dbReference>
<dbReference type="GO" id="GO:0030313">
    <property type="term" value="C:cell envelope"/>
    <property type="evidence" value="ECO:0007669"/>
    <property type="project" value="UniProtKB-SubCell"/>
</dbReference>
<evidence type="ECO:0000256" key="2">
    <source>
        <dbReference type="SAM" id="Phobius"/>
    </source>
</evidence>
<dbReference type="PANTHER" id="PTHR30386:SF19">
    <property type="entry name" value="MULTIDRUG EXPORT PROTEIN EMRA-RELATED"/>
    <property type="match status" value="1"/>
</dbReference>
<dbReference type="AlphaFoldDB" id="A0A969W8M6"/>
<dbReference type="Gene3D" id="2.40.10.220">
    <property type="entry name" value="predicted glycosyltransferase like domains"/>
    <property type="match status" value="1"/>
</dbReference>
<proteinExistence type="predicted"/>
<dbReference type="InterPro" id="IPR009875">
    <property type="entry name" value="PilZ_domain"/>
</dbReference>
<dbReference type="Pfam" id="PF25965">
    <property type="entry name" value="Beta-barrel_ALG44"/>
    <property type="match status" value="1"/>
</dbReference>
<dbReference type="GO" id="GO:0035438">
    <property type="term" value="F:cyclic-di-GMP binding"/>
    <property type="evidence" value="ECO:0007669"/>
    <property type="project" value="InterPro"/>
</dbReference>
<organism evidence="6 7">
    <name type="scientific">Solimonas marina</name>
    <dbReference type="NCBI Taxonomy" id="2714601"/>
    <lineage>
        <taxon>Bacteria</taxon>
        <taxon>Pseudomonadati</taxon>
        <taxon>Pseudomonadota</taxon>
        <taxon>Gammaproteobacteria</taxon>
        <taxon>Nevskiales</taxon>
        <taxon>Nevskiaceae</taxon>
        <taxon>Solimonas</taxon>
    </lineage>
</organism>
<keyword evidence="7" id="KW-1185">Reference proteome</keyword>
<feature type="transmembrane region" description="Helical" evidence="2">
    <location>
        <begin position="159"/>
        <end position="179"/>
    </location>
</feature>
<dbReference type="PANTHER" id="PTHR30386">
    <property type="entry name" value="MEMBRANE FUSION SUBUNIT OF EMRAB-TOLC MULTIDRUG EFFLUX PUMP"/>
    <property type="match status" value="1"/>
</dbReference>
<sequence>MDDGIPPNVVHEAEAQRQHPRVRVPGTVHVARGGSEVRYTLHDLSAGGLSFTVTDDAAFKVGDVCRARLAFTISPVAIVLPVTLQVRNVSADGKRVGVQFQNLGAREIAVLRQVIGGTLAGELVGTGDVITALSRDSFTKSRPVQPSNVGLSGKARTKAVSTTVAMLVVGVIAFFYAVGKLYAMAFVTRASAAKIAAPSFNVTMPRDGTFFSLVPADGVIKKGQPLGSFQAAMLDVVQSNLGDMHLSPDQLAALMGDQLKGTLTSPCNCKVQQTYAVDGQFANRGQALFELVPTDATPYVLARFRFNEIDDLPIGKTVAFTISGDGGTRYGKVEDVRLLSPAGDAGATDARGLTNQGAVADVIVKIKPDHPLAADLINRPVDVQLGGDAALSSRIAAIGDFFTKRDGQAGKA</sequence>